<proteinExistence type="predicted"/>
<feature type="region of interest" description="Disordered" evidence="1">
    <location>
        <begin position="1"/>
        <end position="25"/>
    </location>
</feature>
<dbReference type="AlphaFoldDB" id="A0A382N9J7"/>
<name>A0A382N9J7_9ZZZZ</name>
<organism evidence="2">
    <name type="scientific">marine metagenome</name>
    <dbReference type="NCBI Taxonomy" id="408172"/>
    <lineage>
        <taxon>unclassified sequences</taxon>
        <taxon>metagenomes</taxon>
        <taxon>ecological metagenomes</taxon>
    </lineage>
</organism>
<accession>A0A382N9J7</accession>
<evidence type="ECO:0000313" key="2">
    <source>
        <dbReference type="EMBL" id="SVC57005.1"/>
    </source>
</evidence>
<dbReference type="EMBL" id="UINC01098467">
    <property type="protein sequence ID" value="SVC57005.1"/>
    <property type="molecule type" value="Genomic_DNA"/>
</dbReference>
<evidence type="ECO:0000256" key="1">
    <source>
        <dbReference type="SAM" id="MobiDB-lite"/>
    </source>
</evidence>
<sequence>PQVEEKSESTSKKGGAMPKGFKPKD</sequence>
<gene>
    <name evidence="2" type="ORF">METZ01_LOCUS309859</name>
</gene>
<reference evidence="2" key="1">
    <citation type="submission" date="2018-05" db="EMBL/GenBank/DDBJ databases">
        <authorList>
            <person name="Lanie J.A."/>
            <person name="Ng W.-L."/>
            <person name="Kazmierczak K.M."/>
            <person name="Andrzejewski T.M."/>
            <person name="Davidsen T.M."/>
            <person name="Wayne K.J."/>
            <person name="Tettelin H."/>
            <person name="Glass J.I."/>
            <person name="Rusch D."/>
            <person name="Podicherti R."/>
            <person name="Tsui H.-C.T."/>
            <person name="Winkler M.E."/>
        </authorList>
    </citation>
    <scope>NUCLEOTIDE SEQUENCE</scope>
</reference>
<feature type="non-terminal residue" evidence="2">
    <location>
        <position position="1"/>
    </location>
</feature>
<feature type="compositionally biased region" description="Basic and acidic residues" evidence="1">
    <location>
        <begin position="1"/>
        <end position="11"/>
    </location>
</feature>
<protein>
    <submittedName>
        <fullName evidence="2">Uncharacterized protein</fullName>
    </submittedName>
</protein>